<dbReference type="AlphaFoldDB" id="A0A6L3ZJT2"/>
<organism evidence="1 2">
    <name type="scientific">Phaeocystidibacter marisrubri</name>
    <dbReference type="NCBI Taxonomy" id="1577780"/>
    <lineage>
        <taxon>Bacteria</taxon>
        <taxon>Pseudomonadati</taxon>
        <taxon>Bacteroidota</taxon>
        <taxon>Flavobacteriia</taxon>
        <taxon>Flavobacteriales</taxon>
        <taxon>Phaeocystidibacteraceae</taxon>
        <taxon>Phaeocystidibacter</taxon>
    </lineage>
</organism>
<dbReference type="OrthoDB" id="766141at2"/>
<keyword evidence="2" id="KW-1185">Reference proteome</keyword>
<proteinExistence type="predicted"/>
<protein>
    <recommendedName>
        <fullName evidence="3">Zinc-ribbon domain-containing protein</fullName>
    </recommendedName>
</protein>
<dbReference type="EMBL" id="WBVQ01000001">
    <property type="protein sequence ID" value="KAB2817923.1"/>
    <property type="molecule type" value="Genomic_DNA"/>
</dbReference>
<evidence type="ECO:0000313" key="2">
    <source>
        <dbReference type="Proteomes" id="UP000484164"/>
    </source>
</evidence>
<accession>A0A6L3ZJT2</accession>
<dbReference type="Proteomes" id="UP000484164">
    <property type="component" value="Unassembled WGS sequence"/>
</dbReference>
<evidence type="ECO:0008006" key="3">
    <source>
        <dbReference type="Google" id="ProtNLM"/>
    </source>
</evidence>
<dbReference type="RefSeq" id="WP_151692611.1">
    <property type="nucleotide sequence ID" value="NZ_BMGX01000002.1"/>
</dbReference>
<gene>
    <name evidence="1" type="ORF">F8C82_05830</name>
</gene>
<reference evidence="1 2" key="1">
    <citation type="submission" date="2019-10" db="EMBL/GenBank/DDBJ databases">
        <title>Genome sequence of Phaeocystidibacter marisrubri JCM30614 (type strain).</title>
        <authorList>
            <person name="Bowman J.P."/>
        </authorList>
    </citation>
    <scope>NUCLEOTIDE SEQUENCE [LARGE SCALE GENOMIC DNA]</scope>
    <source>
        <strain evidence="1 2">JCM 30614</strain>
    </source>
</reference>
<evidence type="ECO:0000313" key="1">
    <source>
        <dbReference type="EMBL" id="KAB2817923.1"/>
    </source>
</evidence>
<name>A0A6L3ZJT2_9FLAO</name>
<sequence length="106" mass="12589">MIFFFSIGDRRHNDHGPLDEELCPFCNESHFRVLSLVRYWVTVFFIPILPYRTIWVSRCTYCSGETEIEEGELPHLKSRSDILQKAVDEDWSEEQLEDALNQSRHL</sequence>
<comment type="caution">
    <text evidence="1">The sequence shown here is derived from an EMBL/GenBank/DDBJ whole genome shotgun (WGS) entry which is preliminary data.</text>
</comment>